<protein>
    <submittedName>
        <fullName evidence="1">Uncharacterized protein</fullName>
    </submittedName>
</protein>
<accession>A0A0C3CAZ4</accession>
<gene>
    <name evidence="1" type="ORF">PILCRDRAFT_815311</name>
</gene>
<dbReference type="InParanoid" id="A0A0C3CAZ4"/>
<evidence type="ECO:0000313" key="2">
    <source>
        <dbReference type="Proteomes" id="UP000054166"/>
    </source>
</evidence>
<dbReference type="AlphaFoldDB" id="A0A0C3CAZ4"/>
<name>A0A0C3CAZ4_PILCF</name>
<dbReference type="HOGENOM" id="CLU_2997227_0_0_1"/>
<evidence type="ECO:0000313" key="1">
    <source>
        <dbReference type="EMBL" id="KIM86877.1"/>
    </source>
</evidence>
<keyword evidence="2" id="KW-1185">Reference proteome</keyword>
<reference evidence="2" key="2">
    <citation type="submission" date="2015-01" db="EMBL/GenBank/DDBJ databases">
        <title>Evolutionary Origins and Diversification of the Mycorrhizal Mutualists.</title>
        <authorList>
            <consortium name="DOE Joint Genome Institute"/>
            <consortium name="Mycorrhizal Genomics Consortium"/>
            <person name="Kohler A."/>
            <person name="Kuo A."/>
            <person name="Nagy L.G."/>
            <person name="Floudas D."/>
            <person name="Copeland A."/>
            <person name="Barry K.W."/>
            <person name="Cichocki N."/>
            <person name="Veneault-Fourrey C."/>
            <person name="LaButti K."/>
            <person name="Lindquist E.A."/>
            <person name="Lipzen A."/>
            <person name="Lundell T."/>
            <person name="Morin E."/>
            <person name="Murat C."/>
            <person name="Riley R."/>
            <person name="Ohm R."/>
            <person name="Sun H."/>
            <person name="Tunlid A."/>
            <person name="Henrissat B."/>
            <person name="Grigoriev I.V."/>
            <person name="Hibbett D.S."/>
            <person name="Martin F."/>
        </authorList>
    </citation>
    <scope>NUCLEOTIDE SEQUENCE [LARGE SCALE GENOMIC DNA]</scope>
    <source>
        <strain evidence="2">F 1598</strain>
    </source>
</reference>
<organism evidence="1 2">
    <name type="scientific">Piloderma croceum (strain F 1598)</name>
    <dbReference type="NCBI Taxonomy" id="765440"/>
    <lineage>
        <taxon>Eukaryota</taxon>
        <taxon>Fungi</taxon>
        <taxon>Dikarya</taxon>
        <taxon>Basidiomycota</taxon>
        <taxon>Agaricomycotina</taxon>
        <taxon>Agaricomycetes</taxon>
        <taxon>Agaricomycetidae</taxon>
        <taxon>Atheliales</taxon>
        <taxon>Atheliaceae</taxon>
        <taxon>Piloderma</taxon>
    </lineage>
</organism>
<dbReference type="EMBL" id="KN832980">
    <property type="protein sequence ID" value="KIM86877.1"/>
    <property type="molecule type" value="Genomic_DNA"/>
</dbReference>
<proteinExistence type="predicted"/>
<sequence>MLDLDSCAVDAIHRDPDPGHSDILAQTDVSSLDEMAASLPDHHRKELPIVVWAAEIT</sequence>
<dbReference type="Proteomes" id="UP000054166">
    <property type="component" value="Unassembled WGS sequence"/>
</dbReference>
<reference evidence="1 2" key="1">
    <citation type="submission" date="2014-04" db="EMBL/GenBank/DDBJ databases">
        <authorList>
            <consortium name="DOE Joint Genome Institute"/>
            <person name="Kuo A."/>
            <person name="Tarkka M."/>
            <person name="Buscot F."/>
            <person name="Kohler A."/>
            <person name="Nagy L.G."/>
            <person name="Floudas D."/>
            <person name="Copeland A."/>
            <person name="Barry K.W."/>
            <person name="Cichocki N."/>
            <person name="Veneault-Fourrey C."/>
            <person name="LaButti K."/>
            <person name="Lindquist E.A."/>
            <person name="Lipzen A."/>
            <person name="Lundell T."/>
            <person name="Morin E."/>
            <person name="Murat C."/>
            <person name="Sun H."/>
            <person name="Tunlid A."/>
            <person name="Henrissat B."/>
            <person name="Grigoriev I.V."/>
            <person name="Hibbett D.S."/>
            <person name="Martin F."/>
            <person name="Nordberg H.P."/>
            <person name="Cantor M.N."/>
            <person name="Hua S.X."/>
        </authorList>
    </citation>
    <scope>NUCLEOTIDE SEQUENCE [LARGE SCALE GENOMIC DNA]</scope>
    <source>
        <strain evidence="1 2">F 1598</strain>
    </source>
</reference>